<proteinExistence type="predicted"/>
<dbReference type="Proteomes" id="UP001501508">
    <property type="component" value="Unassembled WGS sequence"/>
</dbReference>
<feature type="transmembrane region" description="Helical" evidence="1">
    <location>
        <begin position="125"/>
        <end position="141"/>
    </location>
</feature>
<feature type="transmembrane region" description="Helical" evidence="1">
    <location>
        <begin position="67"/>
        <end position="90"/>
    </location>
</feature>
<keyword evidence="1" id="KW-0812">Transmembrane</keyword>
<accession>A0ABP8M4M3</accession>
<comment type="caution">
    <text evidence="2">The sequence shown here is derived from an EMBL/GenBank/DDBJ whole genome shotgun (WGS) entry which is preliminary data.</text>
</comment>
<feature type="transmembrane region" description="Helical" evidence="1">
    <location>
        <begin position="97"/>
        <end position="119"/>
    </location>
</feature>
<evidence type="ECO:0000256" key="1">
    <source>
        <dbReference type="SAM" id="Phobius"/>
    </source>
</evidence>
<keyword evidence="1" id="KW-0472">Membrane</keyword>
<feature type="transmembrane region" description="Helical" evidence="1">
    <location>
        <begin position="148"/>
        <end position="165"/>
    </location>
</feature>
<name>A0ABP8M4M3_9BACT</name>
<protein>
    <submittedName>
        <fullName evidence="2">Uncharacterized protein</fullName>
    </submittedName>
</protein>
<evidence type="ECO:0000313" key="2">
    <source>
        <dbReference type="EMBL" id="GAA4443348.1"/>
    </source>
</evidence>
<dbReference type="EMBL" id="BAABEY010000029">
    <property type="protein sequence ID" value="GAA4443348.1"/>
    <property type="molecule type" value="Genomic_DNA"/>
</dbReference>
<sequence>MWWFLQDENANRLRVPSFSAYPDSRAVAVCLSGLSYIALRFLLTFYTPLSLEMGRADLLLVKEYTSFVPLLTYSTFGALWAVILTAGLLLIRQNRPLLLLFLIIPFLLQAIVACMVWDFTRSLSFAFPLLFLSLFIVKDYFNTETIKIGLCVIFLLSLISPVIFFDSQITNVHSIWHIGFDKLIKVVTK</sequence>
<feature type="transmembrane region" description="Helical" evidence="1">
    <location>
        <begin position="26"/>
        <end position="47"/>
    </location>
</feature>
<keyword evidence="1" id="KW-1133">Transmembrane helix</keyword>
<reference evidence="3" key="1">
    <citation type="journal article" date="2019" name="Int. J. Syst. Evol. Microbiol.">
        <title>The Global Catalogue of Microorganisms (GCM) 10K type strain sequencing project: providing services to taxonomists for standard genome sequencing and annotation.</title>
        <authorList>
            <consortium name="The Broad Institute Genomics Platform"/>
            <consortium name="The Broad Institute Genome Sequencing Center for Infectious Disease"/>
            <person name="Wu L."/>
            <person name="Ma J."/>
        </authorList>
    </citation>
    <scope>NUCLEOTIDE SEQUENCE [LARGE SCALE GENOMIC DNA]</scope>
    <source>
        <strain evidence="3">JCM 31920</strain>
    </source>
</reference>
<gene>
    <name evidence="2" type="ORF">GCM10023091_31770</name>
</gene>
<keyword evidence="3" id="KW-1185">Reference proteome</keyword>
<evidence type="ECO:0000313" key="3">
    <source>
        <dbReference type="Proteomes" id="UP001501508"/>
    </source>
</evidence>
<organism evidence="2 3">
    <name type="scientific">Ravibacter arvi</name>
    <dbReference type="NCBI Taxonomy" id="2051041"/>
    <lineage>
        <taxon>Bacteria</taxon>
        <taxon>Pseudomonadati</taxon>
        <taxon>Bacteroidota</taxon>
        <taxon>Cytophagia</taxon>
        <taxon>Cytophagales</taxon>
        <taxon>Spirosomataceae</taxon>
        <taxon>Ravibacter</taxon>
    </lineage>
</organism>